<feature type="non-terminal residue" evidence="2">
    <location>
        <position position="1"/>
    </location>
</feature>
<evidence type="ECO:0000313" key="3">
    <source>
        <dbReference type="Proteomes" id="UP000652761"/>
    </source>
</evidence>
<accession>A0A843XCN3</accession>
<organism evidence="2 3">
    <name type="scientific">Colocasia esculenta</name>
    <name type="common">Wild taro</name>
    <name type="synonym">Arum esculentum</name>
    <dbReference type="NCBI Taxonomy" id="4460"/>
    <lineage>
        <taxon>Eukaryota</taxon>
        <taxon>Viridiplantae</taxon>
        <taxon>Streptophyta</taxon>
        <taxon>Embryophyta</taxon>
        <taxon>Tracheophyta</taxon>
        <taxon>Spermatophyta</taxon>
        <taxon>Magnoliopsida</taxon>
        <taxon>Liliopsida</taxon>
        <taxon>Araceae</taxon>
        <taxon>Aroideae</taxon>
        <taxon>Colocasieae</taxon>
        <taxon>Colocasia</taxon>
    </lineage>
</organism>
<gene>
    <name evidence="2" type="ORF">Taro_050145</name>
</gene>
<comment type="caution">
    <text evidence="2">The sequence shown here is derived from an EMBL/GenBank/DDBJ whole genome shotgun (WGS) entry which is preliminary data.</text>
</comment>
<dbReference type="AlphaFoldDB" id="A0A843XCN3"/>
<dbReference type="Proteomes" id="UP000652761">
    <property type="component" value="Unassembled WGS sequence"/>
</dbReference>
<feature type="region of interest" description="Disordered" evidence="1">
    <location>
        <begin position="164"/>
        <end position="186"/>
    </location>
</feature>
<evidence type="ECO:0000313" key="2">
    <source>
        <dbReference type="EMBL" id="MQM17178.1"/>
    </source>
</evidence>
<feature type="region of interest" description="Disordered" evidence="1">
    <location>
        <begin position="371"/>
        <end position="407"/>
    </location>
</feature>
<evidence type="ECO:0000256" key="1">
    <source>
        <dbReference type="SAM" id="MobiDB-lite"/>
    </source>
</evidence>
<sequence>GRARHPGRDVVALERSAATTSGRATPGHRFLVATGVAVVSLCQTRGALTRPVWASRLLFRSPRFDRLFGVAPRATHAPFPLYIVFPLWFRAWECENSMLEFEHDPSGGRDLTAMDLLVAIKSRRSWASRPGRDGYGRRDSVVTGSLVRSTLVFCLYQPYQQQKQYPQQSPQQQQPQQAPQCGRGRGRVMALTREQAEASNLVIGQNVLRWVGCKTRPPWAIGPVLRVAPGDLAVPGDLAATLSRQSGLPRQRQVAPHPAAAFLSRRGLPTTVRCQMHATLMRPVWALRLLFRSPRFDRLFGVTPGVTHAPLPLWNACLVFLGRSPEEALRNPPLLKTRPFWRSRSYRDGLAGRDRIVTLLGVATWSRRLRPPRQRRDRVGRRDQVAAARCETSQQRQGTHRAEETGR</sequence>
<proteinExistence type="predicted"/>
<keyword evidence="3" id="KW-1185">Reference proteome</keyword>
<feature type="compositionally biased region" description="Low complexity" evidence="1">
    <location>
        <begin position="164"/>
        <end position="180"/>
    </location>
</feature>
<reference evidence="2" key="1">
    <citation type="submission" date="2017-07" db="EMBL/GenBank/DDBJ databases">
        <title>Taro Niue Genome Assembly and Annotation.</title>
        <authorList>
            <person name="Atibalentja N."/>
            <person name="Keating K."/>
            <person name="Fields C.J."/>
        </authorList>
    </citation>
    <scope>NUCLEOTIDE SEQUENCE</scope>
    <source>
        <strain evidence="2">Niue_2</strain>
        <tissue evidence="2">Leaf</tissue>
    </source>
</reference>
<protein>
    <submittedName>
        <fullName evidence="2">Uncharacterized protein</fullName>
    </submittedName>
</protein>
<name>A0A843XCN3_COLES</name>
<dbReference type="EMBL" id="NMUH01007391">
    <property type="protein sequence ID" value="MQM17178.1"/>
    <property type="molecule type" value="Genomic_DNA"/>
</dbReference>